<keyword evidence="6" id="KW-0378">Hydrolase</keyword>
<dbReference type="Proteomes" id="UP000553963">
    <property type="component" value="Unassembled WGS sequence"/>
</dbReference>
<dbReference type="InterPro" id="IPR017871">
    <property type="entry name" value="ABC_transporter-like_CS"/>
</dbReference>
<dbReference type="SMART" id="SM00382">
    <property type="entry name" value="AAA"/>
    <property type="match status" value="1"/>
</dbReference>
<evidence type="ECO:0000259" key="5">
    <source>
        <dbReference type="PROSITE" id="PS50893"/>
    </source>
</evidence>
<dbReference type="PIRSF" id="PIRSF039085">
    <property type="entry name" value="ABC_ATPase_HisP"/>
    <property type="match status" value="1"/>
</dbReference>
<evidence type="ECO:0000313" key="6">
    <source>
        <dbReference type="EMBL" id="MBB3929375.1"/>
    </source>
</evidence>
<keyword evidence="4 6" id="KW-0067">ATP-binding</keyword>
<evidence type="ECO:0000313" key="7">
    <source>
        <dbReference type="Proteomes" id="UP000553963"/>
    </source>
</evidence>
<dbReference type="GO" id="GO:0015424">
    <property type="term" value="F:ABC-type amino acid transporter activity"/>
    <property type="evidence" value="ECO:0007669"/>
    <property type="project" value="InterPro"/>
</dbReference>
<dbReference type="AlphaFoldDB" id="A0A840ALC9"/>
<keyword evidence="2" id="KW-0813">Transport</keyword>
<dbReference type="PANTHER" id="PTHR43166:SF4">
    <property type="entry name" value="PHOSPHONATES IMPORT ATP-BINDING PROTEIN PHNC"/>
    <property type="match status" value="1"/>
</dbReference>
<organism evidence="6 7">
    <name type="scientific">Kaistia hirudinis</name>
    <dbReference type="NCBI Taxonomy" id="1293440"/>
    <lineage>
        <taxon>Bacteria</taxon>
        <taxon>Pseudomonadati</taxon>
        <taxon>Pseudomonadota</taxon>
        <taxon>Alphaproteobacteria</taxon>
        <taxon>Hyphomicrobiales</taxon>
        <taxon>Kaistiaceae</taxon>
        <taxon>Kaistia</taxon>
    </lineage>
</organism>
<dbReference type="Pfam" id="PF00005">
    <property type="entry name" value="ABC_tran"/>
    <property type="match status" value="1"/>
</dbReference>
<sequence length="263" mass="29552">MSDVAIAVEAAAKPRALSPTETAVELIDVNKWYGDFHVLRDINLKVMKGERIVVAGPSGSGKSTMIRCINRLEEHQTGKIIVDGTELTNDLRRIDVVRREVGMVFQHFNLFPHLTILENCTLAPIHVRKMPKREAEDVAMHYLKRVKIPEQAAKYPGQLSGGQQQRVAIARSLCMNPRVMLFDEPTSALDPEMIKEVLDVMVGLAMEGMTMICVTHEMGFARQVADRVVFMDGGQIVEQNDPVSFFENPQHERTKLFLSQILS</sequence>
<dbReference type="GO" id="GO:0016887">
    <property type="term" value="F:ATP hydrolysis activity"/>
    <property type="evidence" value="ECO:0007669"/>
    <property type="project" value="InterPro"/>
</dbReference>
<dbReference type="EMBL" id="JACIDS010000001">
    <property type="protein sequence ID" value="MBB3929375.1"/>
    <property type="molecule type" value="Genomic_DNA"/>
</dbReference>
<dbReference type="PROSITE" id="PS50893">
    <property type="entry name" value="ABC_TRANSPORTER_2"/>
    <property type="match status" value="1"/>
</dbReference>
<dbReference type="PROSITE" id="PS00211">
    <property type="entry name" value="ABC_TRANSPORTER_1"/>
    <property type="match status" value="1"/>
</dbReference>
<evidence type="ECO:0000256" key="3">
    <source>
        <dbReference type="ARBA" id="ARBA00022741"/>
    </source>
</evidence>
<evidence type="ECO:0000256" key="4">
    <source>
        <dbReference type="ARBA" id="ARBA00022840"/>
    </source>
</evidence>
<keyword evidence="3" id="KW-0547">Nucleotide-binding</keyword>
<dbReference type="InterPro" id="IPR003439">
    <property type="entry name" value="ABC_transporter-like_ATP-bd"/>
</dbReference>
<dbReference type="PANTHER" id="PTHR43166">
    <property type="entry name" value="AMINO ACID IMPORT ATP-BINDING PROTEIN"/>
    <property type="match status" value="1"/>
</dbReference>
<evidence type="ECO:0000256" key="2">
    <source>
        <dbReference type="ARBA" id="ARBA00022448"/>
    </source>
</evidence>
<dbReference type="InterPro" id="IPR050086">
    <property type="entry name" value="MetN_ABC_transporter-like"/>
</dbReference>
<dbReference type="GO" id="GO:0005524">
    <property type="term" value="F:ATP binding"/>
    <property type="evidence" value="ECO:0007669"/>
    <property type="project" value="UniProtKB-KW"/>
</dbReference>
<dbReference type="SUPFAM" id="SSF52540">
    <property type="entry name" value="P-loop containing nucleoside triphosphate hydrolases"/>
    <property type="match status" value="1"/>
</dbReference>
<dbReference type="InterPro" id="IPR027417">
    <property type="entry name" value="P-loop_NTPase"/>
</dbReference>
<comment type="similarity">
    <text evidence="1">Belongs to the ABC transporter superfamily.</text>
</comment>
<evidence type="ECO:0000256" key="1">
    <source>
        <dbReference type="ARBA" id="ARBA00005417"/>
    </source>
</evidence>
<keyword evidence="7" id="KW-1185">Reference proteome</keyword>
<dbReference type="InterPro" id="IPR003593">
    <property type="entry name" value="AAA+_ATPase"/>
</dbReference>
<dbReference type="RefSeq" id="WP_183397039.1">
    <property type="nucleotide sequence ID" value="NZ_JACIDS010000001.1"/>
</dbReference>
<feature type="domain" description="ABC transporter" evidence="5">
    <location>
        <begin position="24"/>
        <end position="258"/>
    </location>
</feature>
<proteinExistence type="inferred from homology"/>
<name>A0A840ALC9_9HYPH</name>
<dbReference type="CDD" id="cd03262">
    <property type="entry name" value="ABC_HisP_GlnQ"/>
    <property type="match status" value="1"/>
</dbReference>
<comment type="caution">
    <text evidence="6">The sequence shown here is derived from an EMBL/GenBank/DDBJ whole genome shotgun (WGS) entry which is preliminary data.</text>
</comment>
<dbReference type="InterPro" id="IPR030679">
    <property type="entry name" value="ABC_ATPase_HisP-typ"/>
</dbReference>
<accession>A0A840ALC9</accession>
<dbReference type="FunFam" id="3.40.50.300:FF:000020">
    <property type="entry name" value="Amino acid ABC transporter ATP-binding component"/>
    <property type="match status" value="1"/>
</dbReference>
<dbReference type="Gene3D" id="3.40.50.300">
    <property type="entry name" value="P-loop containing nucleotide triphosphate hydrolases"/>
    <property type="match status" value="1"/>
</dbReference>
<reference evidence="6 7" key="1">
    <citation type="submission" date="2020-08" db="EMBL/GenBank/DDBJ databases">
        <title>Genomic Encyclopedia of Type Strains, Phase IV (KMG-IV): sequencing the most valuable type-strain genomes for metagenomic binning, comparative biology and taxonomic classification.</title>
        <authorList>
            <person name="Goeker M."/>
        </authorList>
    </citation>
    <scope>NUCLEOTIDE SEQUENCE [LARGE SCALE GENOMIC DNA]</scope>
    <source>
        <strain evidence="6 7">DSM 25966</strain>
    </source>
</reference>
<dbReference type="EC" id="3.6.3.-" evidence="6"/>
<gene>
    <name evidence="6" type="ORF">GGR25_000394</name>
</gene>
<protein>
    <submittedName>
        <fullName evidence="6">General L-amino acid transport system ATP-binding protein</fullName>
        <ecNumber evidence="6">3.6.3.-</ecNumber>
    </submittedName>
</protein>